<dbReference type="AlphaFoldDB" id="A0A1D2N7S5"/>
<gene>
    <name evidence="1" type="ORF">Ocin01_05375</name>
</gene>
<protein>
    <submittedName>
        <fullName evidence="1">Uncharacterized protein</fullName>
    </submittedName>
</protein>
<reference evidence="1 2" key="1">
    <citation type="journal article" date="2016" name="Genome Biol. Evol.">
        <title>Gene Family Evolution Reflects Adaptation to Soil Environmental Stressors in the Genome of the Collembolan Orchesella cincta.</title>
        <authorList>
            <person name="Faddeeva-Vakhrusheva A."/>
            <person name="Derks M.F."/>
            <person name="Anvar S.Y."/>
            <person name="Agamennone V."/>
            <person name="Suring W."/>
            <person name="Smit S."/>
            <person name="van Straalen N.M."/>
            <person name="Roelofs D."/>
        </authorList>
    </citation>
    <scope>NUCLEOTIDE SEQUENCE [LARGE SCALE GENOMIC DNA]</scope>
    <source>
        <tissue evidence="1">Mixed pool</tissue>
    </source>
</reference>
<keyword evidence="2" id="KW-1185">Reference proteome</keyword>
<dbReference type="Proteomes" id="UP000094527">
    <property type="component" value="Unassembled WGS sequence"/>
</dbReference>
<organism evidence="1 2">
    <name type="scientific">Orchesella cincta</name>
    <name type="common">Springtail</name>
    <name type="synonym">Podura cincta</name>
    <dbReference type="NCBI Taxonomy" id="48709"/>
    <lineage>
        <taxon>Eukaryota</taxon>
        <taxon>Metazoa</taxon>
        <taxon>Ecdysozoa</taxon>
        <taxon>Arthropoda</taxon>
        <taxon>Hexapoda</taxon>
        <taxon>Collembola</taxon>
        <taxon>Entomobryomorpha</taxon>
        <taxon>Entomobryoidea</taxon>
        <taxon>Orchesellidae</taxon>
        <taxon>Orchesellinae</taxon>
        <taxon>Orchesella</taxon>
    </lineage>
</organism>
<comment type="caution">
    <text evidence="1">The sequence shown here is derived from an EMBL/GenBank/DDBJ whole genome shotgun (WGS) entry which is preliminary data.</text>
</comment>
<name>A0A1D2N7S5_ORCCI</name>
<evidence type="ECO:0000313" key="2">
    <source>
        <dbReference type="Proteomes" id="UP000094527"/>
    </source>
</evidence>
<sequence>MGLYIGVLNATKNTKFFWMLCLDINLELPRRKPLSTTTKSIFLTQINSFQKGFSPENKNKNSSIPFHHSSYLAMGHNQNCE</sequence>
<dbReference type="EMBL" id="LJIJ01000161">
    <property type="protein sequence ID" value="ODN01302.1"/>
    <property type="molecule type" value="Genomic_DNA"/>
</dbReference>
<accession>A0A1D2N7S5</accession>
<proteinExistence type="predicted"/>
<evidence type="ECO:0000313" key="1">
    <source>
        <dbReference type="EMBL" id="ODN01302.1"/>
    </source>
</evidence>